<dbReference type="EMBL" id="JAABOE010000064">
    <property type="protein sequence ID" value="KAF3172636.1"/>
    <property type="molecule type" value="Genomic_DNA"/>
</dbReference>
<evidence type="ECO:0000313" key="1">
    <source>
        <dbReference type="EMBL" id="KAF3172636.1"/>
    </source>
</evidence>
<reference evidence="1 2" key="1">
    <citation type="submission" date="2019-06" db="EMBL/GenBank/DDBJ databases">
        <authorList>
            <person name="Palmer J.M."/>
        </authorList>
    </citation>
    <scope>NUCLEOTIDE SEQUENCE [LARGE SCALE GENOMIC DNA]</scope>
    <source>
        <strain evidence="1 2">TWF788</strain>
    </source>
</reference>
<comment type="caution">
    <text evidence="1">The sequence shown here is derived from an EMBL/GenBank/DDBJ whole genome shotgun (WGS) entry which is preliminary data.</text>
</comment>
<name>A0A7C8PQC3_ORBOL</name>
<gene>
    <name evidence="1" type="ORF">TWF788_009400</name>
</gene>
<organism evidence="1 2">
    <name type="scientific">Orbilia oligospora</name>
    <name type="common">Nematode-trapping fungus</name>
    <name type="synonym">Arthrobotrys oligospora</name>
    <dbReference type="NCBI Taxonomy" id="2813651"/>
    <lineage>
        <taxon>Eukaryota</taxon>
        <taxon>Fungi</taxon>
        <taxon>Dikarya</taxon>
        <taxon>Ascomycota</taxon>
        <taxon>Pezizomycotina</taxon>
        <taxon>Orbiliomycetes</taxon>
        <taxon>Orbiliales</taxon>
        <taxon>Orbiliaceae</taxon>
        <taxon>Orbilia</taxon>
    </lineage>
</organism>
<protein>
    <submittedName>
        <fullName evidence="1">Uncharacterized protein</fullName>
    </submittedName>
</protein>
<evidence type="ECO:0000313" key="2">
    <source>
        <dbReference type="Proteomes" id="UP000479691"/>
    </source>
</evidence>
<accession>A0A7C8PQC3</accession>
<feature type="non-terminal residue" evidence="1">
    <location>
        <position position="1"/>
    </location>
</feature>
<sequence length="136" mass="15226">VANHAKLQELCPRKDTCRRHLNPVPSNFPILDLLVVQLVSLTSTHLHGLTLGINSYLTKSAPTPQAPSSSMIDWISLGWFLQGIDTHRFKDSSLIGSIPVGLYKGHRRYPTNLEAKNAGLRTDLLKYQMHSKNKLD</sequence>
<dbReference type="AlphaFoldDB" id="A0A7C8PQC3"/>
<proteinExistence type="predicted"/>
<dbReference type="Proteomes" id="UP000479691">
    <property type="component" value="Unassembled WGS sequence"/>
</dbReference>